<comment type="caution">
    <text evidence="1">The sequence shown here is derived from an EMBL/GenBank/DDBJ whole genome shotgun (WGS) entry which is preliminary data.</text>
</comment>
<evidence type="ECO:0000313" key="3">
    <source>
        <dbReference type="Proteomes" id="UP000557688"/>
    </source>
</evidence>
<evidence type="ECO:0000313" key="4">
    <source>
        <dbReference type="Proteomes" id="UP000565205"/>
    </source>
</evidence>
<dbReference type="GO" id="GO:0003677">
    <property type="term" value="F:DNA binding"/>
    <property type="evidence" value="ECO:0007669"/>
    <property type="project" value="UniProtKB-KW"/>
</dbReference>
<evidence type="ECO:0000313" key="2">
    <source>
        <dbReference type="EMBL" id="NVN31808.1"/>
    </source>
</evidence>
<keyword evidence="1" id="KW-0238">DNA-binding</keyword>
<protein>
    <submittedName>
        <fullName evidence="1">Antitoxin (DNA-binding transcriptional repressor) of toxin-antitoxin stability system</fullName>
    </submittedName>
    <submittedName>
        <fullName evidence="2">Prevent-host-death protein</fullName>
    </submittedName>
</protein>
<proteinExistence type="predicted"/>
<dbReference type="EMBL" id="JACHXV010000011">
    <property type="protein sequence ID" value="MBB3174742.1"/>
    <property type="molecule type" value="Genomic_DNA"/>
</dbReference>
<keyword evidence="3" id="KW-1185">Reference proteome</keyword>
<accession>A0A839V5C3</accession>
<dbReference type="AlphaFoldDB" id="A0A839V5C3"/>
<dbReference type="Proteomes" id="UP000565205">
    <property type="component" value="Unassembled WGS sequence"/>
</dbReference>
<dbReference type="Proteomes" id="UP000557688">
    <property type="component" value="Unassembled WGS sequence"/>
</dbReference>
<reference evidence="1 3" key="2">
    <citation type="submission" date="2020-08" db="EMBL/GenBank/DDBJ databases">
        <title>Genomic Encyclopedia of Type Strains, Phase III (KMG-III): the genomes of soil and plant-associated and newly described type strains.</title>
        <authorList>
            <person name="Whitman W."/>
        </authorList>
    </citation>
    <scope>NUCLEOTIDE SEQUENCE [LARGE SCALE GENOMIC DNA]</scope>
    <source>
        <strain evidence="1 3">CECT 8088</strain>
    </source>
</reference>
<organism evidence="1 3">
    <name type="scientific">Endobacter medicaginis</name>
    <dbReference type="NCBI Taxonomy" id="1181271"/>
    <lineage>
        <taxon>Bacteria</taxon>
        <taxon>Pseudomonadati</taxon>
        <taxon>Pseudomonadota</taxon>
        <taxon>Alphaproteobacteria</taxon>
        <taxon>Acetobacterales</taxon>
        <taxon>Acetobacteraceae</taxon>
        <taxon>Endobacter</taxon>
    </lineage>
</organism>
<dbReference type="RefSeq" id="WP_176626369.1">
    <property type="nucleotide sequence ID" value="NZ_JABXXQ010000505.1"/>
</dbReference>
<gene>
    <name evidence="1" type="ORF">FHR90_002588</name>
    <name evidence="2" type="ORF">HUK83_15880</name>
</gene>
<evidence type="ECO:0000313" key="1">
    <source>
        <dbReference type="EMBL" id="MBB3174742.1"/>
    </source>
</evidence>
<sequence>MAGERVGIRALRGDLTSYLRRVQAGETLLVTSNEAVVAELRPAEGSMRPARQPGALAGRIGVSTEVWDTAQDLLDALMQAP</sequence>
<dbReference type="EMBL" id="JABXXQ010000505">
    <property type="protein sequence ID" value="NVN31808.1"/>
    <property type="molecule type" value="Genomic_DNA"/>
</dbReference>
<name>A0A839V5C3_9PROT</name>
<reference evidence="2 4" key="1">
    <citation type="submission" date="2020-06" db="EMBL/GenBank/DDBJ databases">
        <title>Description of novel acetic acid bacteria.</title>
        <authorList>
            <person name="Sombolestani A."/>
        </authorList>
    </citation>
    <scope>NUCLEOTIDE SEQUENCE [LARGE SCALE GENOMIC DNA]</scope>
    <source>
        <strain evidence="2 4">LMG 26838</strain>
    </source>
</reference>